<keyword evidence="2" id="KW-1185">Reference proteome</keyword>
<sequence>MSSPFSVHSHQSYLRHMASPYQTDILVPQRPYAANIQRNHTHSIGVVEFWVNGQKGIRLSDAQARAFSGLAQADDRLLEGFGTKVTYRIEWPGYVAFGKQKHALRATREKESITRAKMAIHVAEVMKDFIDEMGPLPTSDPHWRVGQGFIEFGDLYLLEIHHVAKASLQPVLAFRPRYYPQQSTPSPPSTAAYPAYHSYAWP</sequence>
<organism evidence="1 2">
    <name type="scientific">Phanerochaete sordida</name>
    <dbReference type="NCBI Taxonomy" id="48140"/>
    <lineage>
        <taxon>Eukaryota</taxon>
        <taxon>Fungi</taxon>
        <taxon>Dikarya</taxon>
        <taxon>Basidiomycota</taxon>
        <taxon>Agaricomycotina</taxon>
        <taxon>Agaricomycetes</taxon>
        <taxon>Polyporales</taxon>
        <taxon>Phanerochaetaceae</taxon>
        <taxon>Phanerochaete</taxon>
    </lineage>
</organism>
<evidence type="ECO:0000313" key="1">
    <source>
        <dbReference type="EMBL" id="GJE93138.1"/>
    </source>
</evidence>
<dbReference type="EMBL" id="BPQB01000030">
    <property type="protein sequence ID" value="GJE93138.1"/>
    <property type="molecule type" value="Genomic_DNA"/>
</dbReference>
<name>A0A9P3GBP5_9APHY</name>
<dbReference type="AlphaFoldDB" id="A0A9P3GBP5"/>
<protein>
    <submittedName>
        <fullName evidence="1">Uncharacterized protein</fullName>
    </submittedName>
</protein>
<comment type="caution">
    <text evidence="1">The sequence shown here is derived from an EMBL/GenBank/DDBJ whole genome shotgun (WGS) entry which is preliminary data.</text>
</comment>
<dbReference type="OrthoDB" id="2755483at2759"/>
<proteinExistence type="predicted"/>
<evidence type="ECO:0000313" key="2">
    <source>
        <dbReference type="Proteomes" id="UP000703269"/>
    </source>
</evidence>
<reference evidence="1 2" key="1">
    <citation type="submission" date="2021-08" db="EMBL/GenBank/DDBJ databases">
        <title>Draft Genome Sequence of Phanerochaete sordida strain YK-624.</title>
        <authorList>
            <person name="Mori T."/>
            <person name="Dohra H."/>
            <person name="Suzuki T."/>
            <person name="Kawagishi H."/>
            <person name="Hirai H."/>
        </authorList>
    </citation>
    <scope>NUCLEOTIDE SEQUENCE [LARGE SCALE GENOMIC DNA]</scope>
    <source>
        <strain evidence="1 2">YK-624</strain>
    </source>
</reference>
<accession>A0A9P3GBP5</accession>
<dbReference type="Proteomes" id="UP000703269">
    <property type="component" value="Unassembled WGS sequence"/>
</dbReference>
<gene>
    <name evidence="1" type="ORF">PsYK624_092970</name>
</gene>